<dbReference type="EMBL" id="FQ790297">
    <property type="protein sequence ID" value="CCD48869.1"/>
    <property type="molecule type" value="Genomic_DNA"/>
</dbReference>
<proteinExistence type="predicted"/>
<evidence type="ECO:0000313" key="1">
    <source>
        <dbReference type="EMBL" id="CCD48869.1"/>
    </source>
</evidence>
<dbReference type="Proteomes" id="UP000008177">
    <property type="component" value="Unplaced contigs"/>
</dbReference>
<gene>
    <name evidence="1" type="ORF">BofuT4_uP032790.1</name>
</gene>
<dbReference type="HOGENOM" id="CLU_2589463_0_0_1"/>
<name>G2Y8E1_BOTF4</name>
<organism evidence="1 2">
    <name type="scientific">Botryotinia fuckeliana (strain T4)</name>
    <name type="common">Noble rot fungus</name>
    <name type="synonym">Botrytis cinerea</name>
    <dbReference type="NCBI Taxonomy" id="999810"/>
    <lineage>
        <taxon>Eukaryota</taxon>
        <taxon>Fungi</taxon>
        <taxon>Dikarya</taxon>
        <taxon>Ascomycota</taxon>
        <taxon>Pezizomycotina</taxon>
        <taxon>Leotiomycetes</taxon>
        <taxon>Helotiales</taxon>
        <taxon>Sclerotiniaceae</taxon>
        <taxon>Botrytis</taxon>
    </lineage>
</organism>
<dbReference type="AlphaFoldDB" id="G2Y8E1"/>
<reference evidence="2" key="1">
    <citation type="journal article" date="2011" name="PLoS Genet.">
        <title>Genomic analysis of the necrotrophic fungal pathogens Sclerotinia sclerotiorum and Botrytis cinerea.</title>
        <authorList>
            <person name="Amselem J."/>
            <person name="Cuomo C.A."/>
            <person name="van Kan J.A."/>
            <person name="Viaud M."/>
            <person name="Benito E.P."/>
            <person name="Couloux A."/>
            <person name="Coutinho P.M."/>
            <person name="de Vries R.P."/>
            <person name="Dyer P.S."/>
            <person name="Fillinger S."/>
            <person name="Fournier E."/>
            <person name="Gout L."/>
            <person name="Hahn M."/>
            <person name="Kohn L."/>
            <person name="Lapalu N."/>
            <person name="Plummer K.M."/>
            <person name="Pradier J.M."/>
            <person name="Quevillon E."/>
            <person name="Sharon A."/>
            <person name="Simon A."/>
            <person name="ten Have A."/>
            <person name="Tudzynski B."/>
            <person name="Tudzynski P."/>
            <person name="Wincker P."/>
            <person name="Andrew M."/>
            <person name="Anthouard V."/>
            <person name="Beever R.E."/>
            <person name="Beffa R."/>
            <person name="Benoit I."/>
            <person name="Bouzid O."/>
            <person name="Brault B."/>
            <person name="Chen Z."/>
            <person name="Choquer M."/>
            <person name="Collemare J."/>
            <person name="Cotton P."/>
            <person name="Danchin E.G."/>
            <person name="Da Silva C."/>
            <person name="Gautier A."/>
            <person name="Giraud C."/>
            <person name="Giraud T."/>
            <person name="Gonzalez C."/>
            <person name="Grossetete S."/>
            <person name="Guldener U."/>
            <person name="Henrissat B."/>
            <person name="Howlett B.J."/>
            <person name="Kodira C."/>
            <person name="Kretschmer M."/>
            <person name="Lappartient A."/>
            <person name="Leroch M."/>
            <person name="Levis C."/>
            <person name="Mauceli E."/>
            <person name="Neuveglise C."/>
            <person name="Oeser B."/>
            <person name="Pearson M."/>
            <person name="Poulain J."/>
            <person name="Poussereau N."/>
            <person name="Quesneville H."/>
            <person name="Rascle C."/>
            <person name="Schumacher J."/>
            <person name="Segurens B."/>
            <person name="Sexton A."/>
            <person name="Silva E."/>
            <person name="Sirven C."/>
            <person name="Soanes D.M."/>
            <person name="Talbot N.J."/>
            <person name="Templeton M."/>
            <person name="Yandava C."/>
            <person name="Yarden O."/>
            <person name="Zeng Q."/>
            <person name="Rollins J.A."/>
            <person name="Lebrun M.H."/>
            <person name="Dickman M."/>
        </authorList>
    </citation>
    <scope>NUCLEOTIDE SEQUENCE [LARGE SCALE GENOMIC DNA]</scope>
    <source>
        <strain evidence="2">T4</strain>
    </source>
</reference>
<accession>G2Y8E1</accession>
<dbReference type="InParanoid" id="G2Y8E1"/>
<protein>
    <submittedName>
        <fullName evidence="1">Uncharacterized protein</fullName>
    </submittedName>
</protein>
<evidence type="ECO:0000313" key="2">
    <source>
        <dbReference type="Proteomes" id="UP000008177"/>
    </source>
</evidence>
<sequence>MGTHPLKLRAKNFSVRFAQPMANSMLSSSGTLPDEKAGIGGIGPLARYREEIQSNLASPCTWSSAYIPYRDNHIPTWYNE</sequence>